<keyword evidence="7" id="KW-1185">Reference proteome</keyword>
<dbReference type="GO" id="GO:0005829">
    <property type="term" value="C:cytosol"/>
    <property type="evidence" value="ECO:0007669"/>
    <property type="project" value="TreeGrafter"/>
</dbReference>
<evidence type="ECO:0000256" key="4">
    <source>
        <dbReference type="PIRSR" id="PIRSR610059-50"/>
    </source>
</evidence>
<dbReference type="PANTHER" id="PTHR43691:SF11">
    <property type="entry name" value="FI09636P-RELATED"/>
    <property type="match status" value="1"/>
</dbReference>
<dbReference type="RefSeq" id="XP_013389328.1">
    <property type="nucleotide sequence ID" value="XM_013533874.1"/>
</dbReference>
<dbReference type="GO" id="GO:0004850">
    <property type="term" value="F:uridine phosphorylase activity"/>
    <property type="evidence" value="ECO:0007669"/>
    <property type="project" value="UniProtKB-EC"/>
</dbReference>
<gene>
    <name evidence="8" type="primary">LOC106158038</name>
    <name evidence="9" type="synonym">LOC106167797</name>
</gene>
<feature type="domain" description="Nucleoside phosphorylase" evidence="6">
    <location>
        <begin position="44"/>
        <end position="295"/>
    </location>
</feature>
<dbReference type="NCBIfam" id="TIGR01719">
    <property type="entry name" value="euk_UDPppase"/>
    <property type="match status" value="1"/>
</dbReference>
<dbReference type="OrthoDB" id="204058at2759"/>
<dbReference type="RefSeq" id="XP_013402122.1">
    <property type="nucleotide sequence ID" value="XM_013546668.1"/>
</dbReference>
<dbReference type="KEGG" id="lak:106167797"/>
<dbReference type="GO" id="GO:0044206">
    <property type="term" value="P:UMP salvage"/>
    <property type="evidence" value="ECO:0007669"/>
    <property type="project" value="UniProtKB-UniPathway"/>
</dbReference>
<evidence type="ECO:0000256" key="5">
    <source>
        <dbReference type="RuleBase" id="RU361131"/>
    </source>
</evidence>
<dbReference type="AlphaFoldDB" id="A0A1S3HTI1"/>
<evidence type="ECO:0000259" key="6">
    <source>
        <dbReference type="Pfam" id="PF01048"/>
    </source>
</evidence>
<dbReference type="Pfam" id="PF01048">
    <property type="entry name" value="PNP_UDP_1"/>
    <property type="match status" value="1"/>
</dbReference>
<evidence type="ECO:0000313" key="8">
    <source>
        <dbReference type="RefSeq" id="XP_013389328.1"/>
    </source>
</evidence>
<comment type="pathway">
    <text evidence="5">Pyrimidine metabolism; UMP biosynthesis via salvage pathway; uracil from uridine (phosphorylase route): step 1/1.</text>
</comment>
<feature type="binding site" evidence="4">
    <location>
        <position position="210"/>
    </location>
    <ligand>
        <name>substrate</name>
    </ligand>
</feature>
<accession>A0A1S3HTI1</accession>
<feature type="binding site" evidence="4">
    <location>
        <position position="208"/>
    </location>
    <ligand>
        <name>substrate</name>
    </ligand>
</feature>
<keyword evidence="3 5" id="KW-0808">Transferase</keyword>
<reference evidence="8 9" key="1">
    <citation type="submission" date="2025-04" db="UniProtKB">
        <authorList>
            <consortium name="RefSeq"/>
        </authorList>
    </citation>
    <scope>IDENTIFICATION</scope>
    <source>
        <tissue evidence="8 9">Gonads</tissue>
    </source>
</reference>
<evidence type="ECO:0000313" key="7">
    <source>
        <dbReference type="Proteomes" id="UP000085678"/>
    </source>
</evidence>
<dbReference type="GO" id="GO:0006218">
    <property type="term" value="P:uridine catabolic process"/>
    <property type="evidence" value="ECO:0007669"/>
    <property type="project" value="TreeGrafter"/>
</dbReference>
<dbReference type="EC" id="2.4.2.3" evidence="5"/>
<dbReference type="GeneID" id="106158038"/>
<dbReference type="PANTHER" id="PTHR43691">
    <property type="entry name" value="URIDINE PHOSPHORYLASE"/>
    <property type="match status" value="1"/>
</dbReference>
<evidence type="ECO:0000256" key="3">
    <source>
        <dbReference type="ARBA" id="ARBA00022679"/>
    </source>
</evidence>
<keyword evidence="2 5" id="KW-0328">Glycosyltransferase</keyword>
<dbReference type="SUPFAM" id="SSF53167">
    <property type="entry name" value="Purine and uridine phosphorylases"/>
    <property type="match status" value="1"/>
</dbReference>
<comment type="similarity">
    <text evidence="1 5">Belongs to the PNP/UDP phosphorylase family.</text>
</comment>
<dbReference type="InterPro" id="IPR035994">
    <property type="entry name" value="Nucleoside_phosphorylase_sf"/>
</dbReference>
<feature type="binding site" evidence="4">
    <location>
        <position position="85"/>
    </location>
    <ligand>
        <name>phosphate</name>
        <dbReference type="ChEBI" id="CHEBI:43474"/>
    </ligand>
</feature>
<evidence type="ECO:0000256" key="1">
    <source>
        <dbReference type="ARBA" id="ARBA00010456"/>
    </source>
</evidence>
<dbReference type="InterPro" id="IPR000845">
    <property type="entry name" value="Nucleoside_phosphorylase_d"/>
</dbReference>
<comment type="function">
    <text evidence="5">Catalyzes the reversible phosphorylytic cleavage of uridine to uracil and ribose-1-phosphate which can then be utilized as carbon and energy sources or in the rescue of pyrimidine bases for nucleotide synthesis. Shows broad substrate specificity and can also accept deoxyuridine and other analogous compounds.</text>
</comment>
<dbReference type="GO" id="GO:0009166">
    <property type="term" value="P:nucleotide catabolic process"/>
    <property type="evidence" value="ECO:0007669"/>
    <property type="project" value="InterPro"/>
</dbReference>
<dbReference type="KEGG" id="lak:106158038"/>
<dbReference type="CDD" id="cd17763">
    <property type="entry name" value="UP_hUPP-like"/>
    <property type="match status" value="1"/>
</dbReference>
<dbReference type="PROSITE" id="PS01232">
    <property type="entry name" value="PNP_UDP_1"/>
    <property type="match status" value="1"/>
</dbReference>
<dbReference type="InterPro" id="IPR018016">
    <property type="entry name" value="Nucleoside_phosphorylase_CS"/>
</dbReference>
<evidence type="ECO:0000256" key="2">
    <source>
        <dbReference type="ARBA" id="ARBA00022676"/>
    </source>
</evidence>
<dbReference type="Gene3D" id="3.40.50.1580">
    <property type="entry name" value="Nucleoside phosphorylase domain"/>
    <property type="match status" value="1"/>
</dbReference>
<dbReference type="InterPro" id="IPR010059">
    <property type="entry name" value="Uridine_phosphorylase_euk"/>
</dbReference>
<dbReference type="UniPathway" id="UPA00574">
    <property type="reaction ID" value="UER00633"/>
</dbReference>
<sequence length="301" mass="33451">MASGRNHGFHIPNPHIREMEQDVLYHIALETKSHDLPAMFGNVKFVCVGGSPNRMKHLADYLQEQLHVEIPAGMTLCNLGKGKARYAMYKVGPVLCVSHGMGVPSLSILLHELFKLLFHAKCKDVTIIRVGTSGGIGLDPGTVVVTEEALNTFLEPYYTQVILGKETKKPSVLDRGLAEAILGCSSPKDNFKTVLGKTMCANDFYEEQARLDGAVCTFTEKEKMDYLHELYAAGVRNIEMEAVAFAAMCHRVNIKGAVVCVTLVNRLKGDQVTATNEIMREYQRRPQRIVGRYIRQQLGLD</sequence>
<dbReference type="Proteomes" id="UP000085678">
    <property type="component" value="Unplaced"/>
</dbReference>
<proteinExistence type="inferred from homology"/>
<dbReference type="STRING" id="7574.A0A1S3HTI1"/>
<evidence type="ECO:0000313" key="9">
    <source>
        <dbReference type="RefSeq" id="XP_013402122.1"/>
    </source>
</evidence>
<dbReference type="GeneID" id="106167797"/>
<name>A0A1S3HTI1_LINAN</name>
<protein>
    <recommendedName>
        <fullName evidence="5">Uridine phosphorylase</fullName>
        <ecNumber evidence="5">2.4.2.3</ecNumber>
    </recommendedName>
</protein>
<comment type="catalytic activity">
    <reaction evidence="5">
        <text>uridine + phosphate = alpha-D-ribose 1-phosphate + uracil</text>
        <dbReference type="Rhea" id="RHEA:24388"/>
        <dbReference type="ChEBI" id="CHEBI:16704"/>
        <dbReference type="ChEBI" id="CHEBI:17568"/>
        <dbReference type="ChEBI" id="CHEBI:43474"/>
        <dbReference type="ChEBI" id="CHEBI:57720"/>
        <dbReference type="EC" id="2.4.2.3"/>
    </reaction>
</comment>
<feature type="binding site" evidence="4">
    <location>
        <begin position="129"/>
        <end position="132"/>
    </location>
    <ligand>
        <name>phosphate</name>
        <dbReference type="ChEBI" id="CHEBI:43474"/>
    </ligand>
</feature>
<organism evidence="7 8">
    <name type="scientific">Lingula anatina</name>
    <name type="common">Brachiopod</name>
    <name type="synonym">Lingula unguis</name>
    <dbReference type="NCBI Taxonomy" id="7574"/>
    <lineage>
        <taxon>Eukaryota</taxon>
        <taxon>Metazoa</taxon>
        <taxon>Spiralia</taxon>
        <taxon>Lophotrochozoa</taxon>
        <taxon>Brachiopoda</taxon>
        <taxon>Linguliformea</taxon>
        <taxon>Lingulata</taxon>
        <taxon>Lingulida</taxon>
        <taxon>Linguloidea</taxon>
        <taxon>Lingulidae</taxon>
        <taxon>Lingula</taxon>
    </lineage>
</organism>